<comment type="caution">
    <text evidence="2">The sequence shown here is derived from an EMBL/GenBank/DDBJ whole genome shotgun (WGS) entry which is preliminary data.</text>
</comment>
<dbReference type="InterPro" id="IPR010730">
    <property type="entry name" value="HET"/>
</dbReference>
<evidence type="ECO:0000259" key="1">
    <source>
        <dbReference type="Pfam" id="PF06985"/>
    </source>
</evidence>
<gene>
    <name evidence="2" type="ORF">FALBO_15635</name>
</gene>
<name>A0A8H4P449_9HYPO</name>
<accession>A0A8H4P449</accession>
<feature type="domain" description="Heterokaryon incompatibility" evidence="1">
    <location>
        <begin position="30"/>
        <end position="182"/>
    </location>
</feature>
<evidence type="ECO:0000313" key="3">
    <source>
        <dbReference type="Proteomes" id="UP000554235"/>
    </source>
</evidence>
<dbReference type="PANTHER" id="PTHR33112:SF9">
    <property type="entry name" value="HETEROKARYON INCOMPATIBILITY DOMAIN-CONTAINING PROTEIN"/>
    <property type="match status" value="1"/>
</dbReference>
<dbReference type="PANTHER" id="PTHR33112">
    <property type="entry name" value="DOMAIN PROTEIN, PUTATIVE-RELATED"/>
    <property type="match status" value="1"/>
</dbReference>
<dbReference type="Pfam" id="PF06985">
    <property type="entry name" value="HET"/>
    <property type="match status" value="1"/>
</dbReference>
<organism evidence="2 3">
    <name type="scientific">Fusarium albosuccineum</name>
    <dbReference type="NCBI Taxonomy" id="1237068"/>
    <lineage>
        <taxon>Eukaryota</taxon>
        <taxon>Fungi</taxon>
        <taxon>Dikarya</taxon>
        <taxon>Ascomycota</taxon>
        <taxon>Pezizomycotina</taxon>
        <taxon>Sordariomycetes</taxon>
        <taxon>Hypocreomycetidae</taxon>
        <taxon>Hypocreales</taxon>
        <taxon>Nectriaceae</taxon>
        <taxon>Fusarium</taxon>
        <taxon>Fusarium decemcellulare species complex</taxon>
    </lineage>
</organism>
<protein>
    <submittedName>
        <fullName evidence="2">Chromosome transmission fidelity</fullName>
    </submittedName>
</protein>
<reference evidence="2 3" key="1">
    <citation type="submission" date="2020-01" db="EMBL/GenBank/DDBJ databases">
        <title>Identification and distribution of gene clusters putatively required for synthesis of sphingolipid metabolism inhibitors in phylogenetically diverse species of the filamentous fungus Fusarium.</title>
        <authorList>
            <person name="Kim H.-S."/>
            <person name="Busman M."/>
            <person name="Brown D.W."/>
            <person name="Divon H."/>
            <person name="Uhlig S."/>
            <person name="Proctor R.H."/>
        </authorList>
    </citation>
    <scope>NUCLEOTIDE SEQUENCE [LARGE SCALE GENOMIC DNA]</scope>
    <source>
        <strain evidence="2 3">NRRL 20459</strain>
    </source>
</reference>
<dbReference type="AlphaFoldDB" id="A0A8H4P449"/>
<dbReference type="OrthoDB" id="5362512at2759"/>
<dbReference type="Proteomes" id="UP000554235">
    <property type="component" value="Unassembled WGS sequence"/>
</dbReference>
<keyword evidence="3" id="KW-1185">Reference proteome</keyword>
<proteinExistence type="predicted"/>
<sequence>MLPKRVLDLGGSNPSIITLKETCDGERGRYICLSYCWGPKPFIKTTAENLEKHKERISICDLPKTFKDAIEITRSLEVKYLWIDALCIIQQTESDKAQGDGANADWNQEFSKMAEIYHNSYLTVASVWANSVEDGCFSAPEHGKIAGGSMRMYQMKHFPTRASTVFALADFPLLTRGWTYQERMLAPRVLYFVRQEILWECLDGRTCQCGQVTYRPHEADKSELHDQLVKTEFDPALQSDLKPTPRIWRYMVVQYSHLRLTYPSDRLPAFSGLAEGIRRTTRQHYLAGLWRDTLLPDLCWVRRSNEDQAGQWRAPSWSWASVNGSIEYEKELYARQLQPESFKSHVEVLEAECSPKGDSLTGEITGGFIRLKGTVITAIPKGKRLSVDDWDLHWKPDGTHIVKNQELFIIPLLTLWESLSALVVQPSDTDQYQMVRIGLVRNLGRITGPPNRWFLSAGLEKEVYIV</sequence>
<evidence type="ECO:0000313" key="2">
    <source>
        <dbReference type="EMBL" id="KAF4455371.1"/>
    </source>
</evidence>
<dbReference type="EMBL" id="JAADYS010002746">
    <property type="protein sequence ID" value="KAF4455371.1"/>
    <property type="molecule type" value="Genomic_DNA"/>
</dbReference>